<evidence type="ECO:0000256" key="1">
    <source>
        <dbReference type="SAM" id="MobiDB-lite"/>
    </source>
</evidence>
<dbReference type="EMBL" id="CAXAMN010023862">
    <property type="protein sequence ID" value="CAK9081660.1"/>
    <property type="molecule type" value="Genomic_DNA"/>
</dbReference>
<sequence>MPGPCQWVFLVCREDWIDPRKLGPVQRASALLLPSGEQERLEALKQQHAVLAGSFNFGEKPPSRDLVVRGVAKVSARCPFADELSPGWSDSCLALKYAYHGEAKDSYNMEVHDTFLFPVWEQKLLLTRLKYPRCSKTKVQVRWSECDVGAKSHKTSMVFCIEDWTLGNVRPSQQDVADMSVCKPAMDSYSTLGSSVSKLEGLSQLSVLCLPADLVFSVLCGAHHQVPMLARWTHRFFPSLTEGLSAEWLGRVTASIDKERDEVGVREELLTHEALQGLMSNFRKLGQQVIEVTLDEDEACGLSFEVSSQLRRLRNHLYALQVLRFPAASKVRRMKFPSDALVQQVLSSLDLKNKATLQAHAAKFVNLLPSALRPFLDSWVSNKIASGSTLNRSELILDMALQLLHRTRLGSAGEVFKFAWGDATDKWDMEIYNARYRWLKKADCVQLARAWRFLCTHPFVKDMDRDLAQKRRELSTLLFQSIHMHTLMPQLRGNKKTALSDKVSAHVHASLLESENLSKLDEHFASHVCWCSDMGTEAGLPSFHVLQAEQVLPDWLRPSRVNIQHADDDALDVGPVFEPGDADVRASPLMPNAVQVPGICHAIHNATGKLNDAFHGFDDFLQKLKTLYRFLGDPQRCSRFVEVAMRGTLHYDRAKQLFLRKLTSIYTERWNVIAICLEESLPLLLFLRAHWDEVRFLDTPDKNAPSAKAGWSPSHVTNIVKDNYFLVFWRMQLAIRKLLLKFTSWAEGWAHPVADVARAALTHAKSLWDALPPKAKDCQHSVAQKLFDSKETVLNNQLNAFLASSQTLEDYPDLEAYLAPFSFVQVAERLIEAAHKDLGHARPKNFRMTMLSLNMRLPELDKFLALNPQGFSMLVDAFGEAREFAHFADMFPCHRNHPELLKVGRSKKRDLLLAFARHALYRDSMMQFAENEEAVQVLKLFTPVLLQPSQMRLAESFGINEIPHGQMADTYEHIFGGMCPKDAARKALQQKRKQSVPLALEADVDLADQAEAEPRHETAKRSRGFSPASDEAEVDLGLDVPQSPLADPPEAHCLMALCLTRRKVSLEYLRLQVVTLPQALVPSRMFEDASEEARREQTIRRVAKVYNCTCPILYSGHEIDPVARHFILNSDHCPKHLFGDIGEQFQPSVIEQMQYCCTVMQKRAEKAAEAGGENETSKKKVMDSISKRCVMKLLAIAKAAIADGRVNTSGWCYVHDGECEFWPTLSEGDKVLEAGGNSCVAFSQQGTHGRWLHRSAIVTALWLAKTRARQVDFVLQECSSLFNTQEAFHEAFGEGFKTIVLKVKCEDLGVPMVRWRNYSWTINTTTMDLQRHFTRQDFLDVAKHPIDVDGHAFFLAPEDMVQEHLRRKLLHQKGIPVAPGDKVAMDAALDVGSKLHLQD</sequence>
<feature type="region of interest" description="Disordered" evidence="1">
    <location>
        <begin position="1010"/>
        <end position="1029"/>
    </location>
</feature>
<organism evidence="2 3">
    <name type="scientific">Durusdinium trenchii</name>
    <dbReference type="NCBI Taxonomy" id="1381693"/>
    <lineage>
        <taxon>Eukaryota</taxon>
        <taxon>Sar</taxon>
        <taxon>Alveolata</taxon>
        <taxon>Dinophyceae</taxon>
        <taxon>Suessiales</taxon>
        <taxon>Symbiodiniaceae</taxon>
        <taxon>Durusdinium</taxon>
    </lineage>
</organism>
<name>A0ABP0Q071_9DINO</name>
<proteinExistence type="predicted"/>
<protein>
    <submittedName>
        <fullName evidence="2">Uncharacterized protein</fullName>
    </submittedName>
</protein>
<accession>A0ABP0Q071</accession>
<gene>
    <name evidence="2" type="ORF">CCMP2556_LOCUS39938</name>
</gene>
<dbReference type="Proteomes" id="UP001642484">
    <property type="component" value="Unassembled WGS sequence"/>
</dbReference>
<keyword evidence="3" id="KW-1185">Reference proteome</keyword>
<reference evidence="2 3" key="1">
    <citation type="submission" date="2024-02" db="EMBL/GenBank/DDBJ databases">
        <authorList>
            <person name="Chen Y."/>
            <person name="Shah S."/>
            <person name="Dougan E. K."/>
            <person name="Thang M."/>
            <person name="Chan C."/>
        </authorList>
    </citation>
    <scope>NUCLEOTIDE SEQUENCE [LARGE SCALE GENOMIC DNA]</scope>
</reference>
<evidence type="ECO:0000313" key="3">
    <source>
        <dbReference type="Proteomes" id="UP001642484"/>
    </source>
</evidence>
<evidence type="ECO:0000313" key="2">
    <source>
        <dbReference type="EMBL" id="CAK9081660.1"/>
    </source>
</evidence>
<comment type="caution">
    <text evidence="2">The sequence shown here is derived from an EMBL/GenBank/DDBJ whole genome shotgun (WGS) entry which is preliminary data.</text>
</comment>